<sequence>MNKNKFRVIFNRTLSRFVVTSELARSADKSSQTGDVDFVESAVCFCSVFPLKMLSFGLFCALGVVSLVTPQTAFANLEIRADKSAPVNQQPIILSTANGIPQVNIQTPNSKGLSHNKYAQFDVDTKGVILNNSHTYVQTQQGGWVQGNPYLARGEAKVILNEVNSSNPSQLKGYVEVAGKKADVIIANPSGIHCAGCGVINSGRTTFTTGNPHIKDGQVDSFTVEKGKVSVSGKGLDNSRVDYTEIIARETEMNAGIWSNKKLTVVTGENTIKRTATSASQNDNDHLKIIHTKPTDNVTQPTEKYAVDVSELGGMYAGKIHLIGTEQGLGVRNAGHIGASVDTLTIDSQGRIVNTGTLNAQKSVQLTSTKGIENRGKIENRRGNIHLSTQADIQQDGSIVARAGNINQQANTQITQQGETVAKGNITYLAPKVTASTSSWIVAGVDIKDSADGEVRSLETASSQGQHIVVTTSGKTTLQGKNLASGKIQVNAAEAHLDNSQTSANAIEAKASQGDIQANHATLIANQDLTLSTPKKLQTQNSNIKAEKITAKQTALNTKKAVWEQTGNSDFSLDATSIENQGGSIVTQGNFTVNTGYLDNAQGKLATNKNLHIDTHQGELNSRDGMLFATENMTLNTGMLNNENGTILTKQNLQINTHNQSLNNSHNAKIQALGNLQLSTQQLDNRGGVVQVAGNGTISAALINNSQIHSTGSLLESNQTLTLNTPTLFNSQTKATGEQPTQGVIAEQLNINANTVDNQQGGIYVENQTALNITSTLDNNQGEMLSWGNLAILGYATDLAIQNSQGIIQAQEKLDIQAKKISEDGHLEANQISIQQKDDFNTKNDINAGSSLRLSTLGNVTNQHKLSANELIQLQTQNLDNKATASISASTALINAVNNVTNRGLMNSFNEQDSSETVIKAGNQLTNLGTGRIYGDHVALQADTITNKDETLSGNVSSATIAARTRLDLGARAVFNQTDDYNDKKKGGSFIYSGGEIVFGRHLDANNQATGNTAIFRNNSSIVEAGKHIALNIDDIENNNIHYHSEVEETNNQTVNKSYIIPTEQAVYNDGNVTAISTDQLRRFSFSRTWKYAHDYTETTPPVIGPNSIITSSTALAMPNDVTCDKQGQCTLSKAGRYTRDSAVWKYFELTPPAEEMPTLTPEMTAALERITAHEQGMTEEQIEAREKEIAQLGHPANPTPQESQDYALLAPYIAWTNKYLDLYKTLSEKISVHNDHIAGKVYGDFWELKVTREITRENITKASLPAQILAGGDITYRSSRFLNDKSIVISGGNVTGELNQLTNRDDVNAIFQTIEKGERDFTYTKWRGGFKRYFQRKYKNKGELNRVKTEHKNMNIFVVESHKNPASQPNYVNAKAINSVSTPQNNVNLTALSPYNAIAISARQDGLEVRALNVDTRLPTQSLYRINPQANSHVLIETDPDFTNHKKWLSSDYMYNALRHDHENVHKRLGDGYYEQRLVREQINQLTGRPFLGNYSDFESQYQALMNAGVTFAKAFNLTLGTKLSKEQVASLTSDIVWLEQETITLDDGSQQTVLVPKVYAVVKDGDLKANGALISANNLNLKTNELINQGTIAGRNVAMFDANHLKNSGNLSAAIFSAKVNGDMHNTGNISADNALLLNVTGNFTHASTLRTDDVNLDGYTYKNTHLDRQGLLHVKGENGTLHVAAGNLTLAGADIINDSTGSTYLRAQNALNLTALSTEQTENMGGGDHYRNSHGSGVEISRVQGKGDVILSGSNIQSEAAQLEADKRLALLAENNITLGTATTTSNMDEYHKYKSGSAVAKTTKTTYSSQASETKQGSQLSGNDVTVIAGKDFNATAVQLLAGNDVYLKAGNNVSIQAGTNHIKDFYQKTKKTSGVFTGGGMGITFGTKSEKHQYDTEGWTQSDARGALGSLTGNVSIQAGKHAAILGSDFIAQSNKTIAIQGEDLKVEAGKDVIESTEKHAYKQSGLTIALSTPVTDAAMAAVNTVRQIKQTPNRRLEALYAVKAATEMAQAVQNMGKVSNTLSQLEQLDSLNQNSAAAENPAVKISVGYGTSQQKTTTDTHSVTHDKSVISAGNVVATATGSKAVFEGVDIQAETAKIDAKLGIESKGVNDTYSSHTGSKNSSASVGGFVGFNGDSYGIGIESSASVGKGKTDIDSETWQNNHWNVKNLETNSEQGGLTLDAATINTENWQGQLNSLTLQSRQDIEKYKSKNTQVRASGSVTYGSGGGASASASYNRAKLDSAQVNEQTSIHIGKGGMDVTINGHTQLNGAVITSTTNKENNKLKTQTISATDIKNHSKLKTESASMGAGSMAIVTVAMSALGNQHETNYSTTKSAIGANIQLDTKDENAQHINRDTENTNAKVNKQDLAKVQEQQEAAKLVGEISTNLVSVYTFNEREEIEKAKLEVGRITTEAKAKGTSQEDLEKSDAYKKAQQNLTALQASYDNDYGIGSTKGRAIQAVTAALQGIAGGSVEQAAVGLASPYLNEKIKEWTTDPTTNEVNKTANLMAHAILGAIEAEITGNHALAGAAAATTGEATAMIIAEKLYDKPTDKLTEDEKKNVVFLSQVASGLASSLIANDGTVSVAMGSEIGKRAVENNLLSKQDDELVYRLSEKLRKTGSLTKSEQDLLASRLLRDSFVDKLLLTYQEDPNKLSDTQKKILTDEIYRIAGSYGISADVLVKTDLKNTIKRDDKYAITYLRQHNNFQTQFMYSSQDAWATVPVFGAGINMASKAINIAPKLVATAEKYPLFTEMGVTAITNTAYQLTNKNTYEPYDLLKAEMSTILTRNQPLSKQMSLNLGIDLLATTSDSEYGVNAISSVLGTASSHYLGGIKTGNKYLDTLTIPIISNTLSESISDSERLDNYWNRYKKELEGVYNEK</sequence>
<name>A0A379B714_9PAST</name>
<evidence type="ECO:0000256" key="1">
    <source>
        <dbReference type="ARBA" id="ARBA00004219"/>
    </source>
</evidence>
<feature type="domain" description="Filamentous haemagglutinin FhaB/tRNA nuclease CdiA-like TPS" evidence="6">
    <location>
        <begin position="97"/>
        <end position="217"/>
    </location>
</feature>
<dbReference type="Pfam" id="PF04829">
    <property type="entry name" value="PT-VENN"/>
    <property type="match status" value="1"/>
</dbReference>
<evidence type="ECO:0000256" key="2">
    <source>
        <dbReference type="ARBA" id="ARBA00022656"/>
    </source>
</evidence>
<dbReference type="Gene3D" id="2.160.20.10">
    <property type="entry name" value="Single-stranded right-handed beta-helix, Pectin lyase-like"/>
    <property type="match status" value="1"/>
</dbReference>
<organism evidence="7 8">
    <name type="scientific">[Pasteurella] mairii</name>
    <dbReference type="NCBI Taxonomy" id="757"/>
    <lineage>
        <taxon>Bacteria</taxon>
        <taxon>Pseudomonadati</taxon>
        <taxon>Pseudomonadota</taxon>
        <taxon>Gammaproteobacteria</taxon>
        <taxon>Pasteurellales</taxon>
        <taxon>Pasteurellaceae</taxon>
    </lineage>
</organism>
<dbReference type="OrthoDB" id="2664633at2"/>
<dbReference type="InterPro" id="IPR010069">
    <property type="entry name" value="CdiA_FHA1_rpt"/>
</dbReference>
<evidence type="ECO:0000259" key="6">
    <source>
        <dbReference type="SMART" id="SM00912"/>
    </source>
</evidence>
<dbReference type="GO" id="GO:0090729">
    <property type="term" value="F:toxin activity"/>
    <property type="evidence" value="ECO:0007669"/>
    <property type="project" value="UniProtKB-KW"/>
</dbReference>
<dbReference type="InterPro" id="IPR008638">
    <property type="entry name" value="FhaB/CdiA-like_TPS"/>
</dbReference>
<dbReference type="InterPro" id="IPR012334">
    <property type="entry name" value="Pectin_lyas_fold"/>
</dbReference>
<keyword evidence="3" id="KW-1266">Target cell cytoplasm</keyword>
<comment type="subcellular location">
    <subcellularLocation>
        <location evidence="1">Target cell</location>
        <location evidence="1">Target cell cytoplasm</location>
    </subcellularLocation>
</comment>
<gene>
    <name evidence="7" type="primary">pfhB1_3</name>
    <name evidence="7" type="ORF">NCTC10699_01951</name>
</gene>
<proteinExistence type="inferred from homology"/>
<evidence type="ECO:0000313" key="8">
    <source>
        <dbReference type="Proteomes" id="UP000254280"/>
    </source>
</evidence>
<accession>A0A379B714</accession>
<dbReference type="NCBIfam" id="TIGR01901">
    <property type="entry name" value="adhes_NPXG"/>
    <property type="match status" value="1"/>
</dbReference>
<protein>
    <submittedName>
        <fullName evidence="7">Protein PfhB1</fullName>
    </submittedName>
</protein>
<keyword evidence="8" id="KW-1185">Reference proteome</keyword>
<comment type="similarity">
    <text evidence="5">In the N-terminal section; belongs to the CdiA toxin family.</text>
</comment>
<dbReference type="Pfam" id="PF13332">
    <property type="entry name" value="Fil_haemagg_2"/>
    <property type="match status" value="2"/>
</dbReference>
<keyword evidence="4" id="KW-0843">Virulence</keyword>
<evidence type="ECO:0000256" key="4">
    <source>
        <dbReference type="ARBA" id="ARBA00023026"/>
    </source>
</evidence>
<dbReference type="Pfam" id="PF13018">
    <property type="entry name" value="ESPR"/>
    <property type="match status" value="1"/>
</dbReference>
<evidence type="ECO:0000313" key="7">
    <source>
        <dbReference type="EMBL" id="SUB34291.1"/>
    </source>
</evidence>
<reference evidence="7 8" key="1">
    <citation type="submission" date="2018-06" db="EMBL/GenBank/DDBJ databases">
        <authorList>
            <consortium name="Pathogen Informatics"/>
            <person name="Doyle S."/>
        </authorList>
    </citation>
    <scope>NUCLEOTIDE SEQUENCE [LARGE SCALE GENOMIC DNA]</scope>
    <source>
        <strain evidence="7 8">NCTC10699</strain>
    </source>
</reference>
<keyword evidence="2" id="KW-0800">Toxin</keyword>
<dbReference type="SUPFAM" id="SSF51126">
    <property type="entry name" value="Pectin lyase-like"/>
    <property type="match status" value="1"/>
</dbReference>
<dbReference type="GO" id="GO:0003824">
    <property type="term" value="F:catalytic activity"/>
    <property type="evidence" value="ECO:0007669"/>
    <property type="project" value="UniProtKB-ARBA"/>
</dbReference>
<dbReference type="NCBIfam" id="TIGR01731">
    <property type="entry name" value="fil_hemag_20aa"/>
    <property type="match status" value="4"/>
</dbReference>
<evidence type="ECO:0000256" key="5">
    <source>
        <dbReference type="ARBA" id="ARBA00024043"/>
    </source>
</evidence>
<dbReference type="InterPro" id="IPR006914">
    <property type="entry name" value="VENN_dom"/>
</dbReference>
<dbReference type="InterPro" id="IPR025157">
    <property type="entry name" value="Hemagglutinin_rpt"/>
</dbReference>
<dbReference type="InterPro" id="IPR011050">
    <property type="entry name" value="Pectin_lyase_fold/virulence"/>
</dbReference>
<dbReference type="EMBL" id="UGSS01000002">
    <property type="protein sequence ID" value="SUB34291.1"/>
    <property type="molecule type" value="Genomic_DNA"/>
</dbReference>
<dbReference type="Proteomes" id="UP000254280">
    <property type="component" value="Unassembled WGS sequence"/>
</dbReference>
<dbReference type="InterPro" id="IPR024973">
    <property type="entry name" value="ESPR"/>
</dbReference>
<evidence type="ECO:0000256" key="3">
    <source>
        <dbReference type="ARBA" id="ARBA00022913"/>
    </source>
</evidence>
<dbReference type="SMART" id="SM00912">
    <property type="entry name" value="Haemagg_act"/>
    <property type="match status" value="1"/>
</dbReference>
<dbReference type="Pfam" id="PF05860">
    <property type="entry name" value="TPS"/>
    <property type="match status" value="1"/>
</dbReference>